<feature type="compositionally biased region" description="Low complexity" evidence="2">
    <location>
        <begin position="804"/>
        <end position="822"/>
    </location>
</feature>
<feature type="compositionally biased region" description="Polar residues" evidence="2">
    <location>
        <begin position="488"/>
        <end position="498"/>
    </location>
</feature>
<feature type="compositionally biased region" description="Polar residues" evidence="2">
    <location>
        <begin position="597"/>
        <end position="606"/>
    </location>
</feature>
<dbReference type="PANTHER" id="PTHR15228:SF25">
    <property type="entry name" value="F-BAR DOMAIN-CONTAINING PROTEIN"/>
    <property type="match status" value="1"/>
</dbReference>
<feature type="compositionally biased region" description="Basic and acidic residues" evidence="2">
    <location>
        <begin position="614"/>
        <end position="625"/>
    </location>
</feature>
<evidence type="ECO:0000313" key="4">
    <source>
        <dbReference type="EMBL" id="KKA20982.1"/>
    </source>
</evidence>
<dbReference type="SMART" id="SM00324">
    <property type="entry name" value="RhoGAP"/>
    <property type="match status" value="1"/>
</dbReference>
<dbReference type="GeneID" id="25317328"/>
<feature type="compositionally biased region" description="Pro residues" evidence="2">
    <location>
        <begin position="313"/>
        <end position="327"/>
    </location>
</feature>
<comment type="caution">
    <text evidence="4">The sequence shown here is derived from an EMBL/GenBank/DDBJ whole genome shotgun (WGS) entry which is preliminary data.</text>
</comment>
<feature type="compositionally biased region" description="Polar residues" evidence="2">
    <location>
        <begin position="679"/>
        <end position="702"/>
    </location>
</feature>
<feature type="region of interest" description="Disordered" evidence="2">
    <location>
        <begin position="1"/>
        <end position="41"/>
    </location>
</feature>
<dbReference type="InterPro" id="IPR051025">
    <property type="entry name" value="RhoGAP"/>
</dbReference>
<gene>
    <name evidence="4" type="ORF">T310_4981</name>
</gene>
<evidence type="ECO:0000256" key="1">
    <source>
        <dbReference type="ARBA" id="ARBA00022468"/>
    </source>
</evidence>
<dbReference type="Proteomes" id="UP000053958">
    <property type="component" value="Unassembled WGS sequence"/>
</dbReference>
<evidence type="ECO:0000313" key="5">
    <source>
        <dbReference type="Proteomes" id="UP000053958"/>
    </source>
</evidence>
<feature type="region of interest" description="Disordered" evidence="2">
    <location>
        <begin position="309"/>
        <end position="872"/>
    </location>
</feature>
<protein>
    <submittedName>
        <fullName evidence="4">Rho GTPase activator (Sac7)</fullName>
    </submittedName>
</protein>
<evidence type="ECO:0000256" key="2">
    <source>
        <dbReference type="SAM" id="MobiDB-lite"/>
    </source>
</evidence>
<evidence type="ECO:0000259" key="3">
    <source>
        <dbReference type="PROSITE" id="PS50238"/>
    </source>
</evidence>
<dbReference type="GO" id="GO:0060237">
    <property type="term" value="P:regulation of fungal-type cell wall organization"/>
    <property type="evidence" value="ECO:0007669"/>
    <property type="project" value="TreeGrafter"/>
</dbReference>
<feature type="compositionally biased region" description="Polar residues" evidence="2">
    <location>
        <begin position="849"/>
        <end position="863"/>
    </location>
</feature>
<name>A0A0F4YRR4_RASE3</name>
<feature type="compositionally biased region" description="Polar residues" evidence="2">
    <location>
        <begin position="1"/>
        <end position="30"/>
    </location>
</feature>
<dbReference type="PANTHER" id="PTHR15228">
    <property type="entry name" value="SPERMATHECAL PHYSIOLOGY VARIANT"/>
    <property type="match status" value="1"/>
</dbReference>
<keyword evidence="5" id="KW-1185">Reference proteome</keyword>
<accession>A0A0F4YRR4</accession>
<dbReference type="Pfam" id="PF00620">
    <property type="entry name" value="RhoGAP"/>
    <property type="match status" value="1"/>
</dbReference>
<dbReference type="InterPro" id="IPR008936">
    <property type="entry name" value="Rho_GTPase_activation_prot"/>
</dbReference>
<feature type="compositionally biased region" description="Polar residues" evidence="2">
    <location>
        <begin position="732"/>
        <end position="751"/>
    </location>
</feature>
<organism evidence="4 5">
    <name type="scientific">Rasamsonia emersonii (strain ATCC 16479 / CBS 393.64 / IMI 116815)</name>
    <dbReference type="NCBI Taxonomy" id="1408163"/>
    <lineage>
        <taxon>Eukaryota</taxon>
        <taxon>Fungi</taxon>
        <taxon>Dikarya</taxon>
        <taxon>Ascomycota</taxon>
        <taxon>Pezizomycotina</taxon>
        <taxon>Eurotiomycetes</taxon>
        <taxon>Eurotiomycetidae</taxon>
        <taxon>Eurotiales</taxon>
        <taxon>Trichocomaceae</taxon>
        <taxon>Rasamsonia</taxon>
    </lineage>
</organism>
<dbReference type="GO" id="GO:0005938">
    <property type="term" value="C:cell cortex"/>
    <property type="evidence" value="ECO:0007669"/>
    <property type="project" value="TreeGrafter"/>
</dbReference>
<reference evidence="4 5" key="1">
    <citation type="submission" date="2015-04" db="EMBL/GenBank/DDBJ databases">
        <authorList>
            <person name="Heijne W.H."/>
            <person name="Fedorova N.D."/>
            <person name="Nierman W.C."/>
            <person name="Vollebregt A.W."/>
            <person name="Zhao Z."/>
            <person name="Wu L."/>
            <person name="Kumar M."/>
            <person name="Stam H."/>
            <person name="van den Berg M.A."/>
            <person name="Pel H.J."/>
        </authorList>
    </citation>
    <scope>NUCLEOTIDE SEQUENCE [LARGE SCALE GENOMIC DNA]</scope>
    <source>
        <strain evidence="4 5">CBS 393.64</strain>
    </source>
</reference>
<proteinExistence type="predicted"/>
<feature type="compositionally biased region" description="Low complexity" evidence="2">
    <location>
        <begin position="425"/>
        <end position="439"/>
    </location>
</feature>
<sequence>MATGSSQPLSAHQDVQTVSSRNAQTSSQAEPTPPAAPTKRDLISWWKQFKRNTKKEEENKGLQKRGIFGVPLNVSIKYANVAISLTNDKGESFIYGYVPIVVAKCGVFLKEQATDIEGIFRLSGSARRIKELQEIFDSPERYGKGLDWSGYTVHDAANILRRYLNQLPEPIVPLDFYERFREPLRNHQAQAVGDTEAAHKDTGDFDYNKAVATYQQLIRELPPLNKQLLLYILDLLAVFASKSEKNRMTSANLSAIFQPGLLSHPSHDMSPEEYKLSQDVLIFLIENQDHFLFGMNGTAADPQTVKEIQTNVTPPPEPAPAPAPTPTPATRLRRSASNASGGADSLRKYETLRRNVSVSSKNSKASSNAQSPGTPTSIVGPGVHRSNTVPSKKSPGLASPRLGRSGEPATPTPAGLTPPPQTYGSSRSSSRAPSPIGPRTQGAPNASEPSTTTTGQAQSQTPEQSQLLGPLPAPTNVVTPTRERKLSSFFTKSPPTGTEQKEVRQPNRLRKKRIPGSVNESAQSSSQSLNAGASDAAAVTSAPQMPAPVPTSSNEGPSNSNRDGQVAPQPGVEGGGHHHHQPSESTLRPSRSRTPSMHSRSSFTDQSDFDQVEEPSRVDKKENRRSWRKIPLPSKRNIDTPPLMSPTGADFSASSTGSSTRQRRSSANDSHHPDADISYTVSRQDSDFGRSTSNLKDSSQSSEPEKRSLFDKFKAKVASMKEGVKEERAKSPPQSDTGLSVTSSQNLSQIIKDSRNGRRTSTERSRESLDVAREIPSYPTSPPVILEEPPSPLAVTEALKASTEETIPAPEPEAQPTTPAPESKTEEAKPTSETKVDEASTSAEEKSQETQGVPENGDPSATDTEPEPVEKN</sequence>
<dbReference type="SUPFAM" id="SSF48350">
    <property type="entry name" value="GTPase activation domain, GAP"/>
    <property type="match status" value="1"/>
</dbReference>
<keyword evidence="1" id="KW-0343">GTPase activation</keyword>
<dbReference type="InterPro" id="IPR000198">
    <property type="entry name" value="RhoGAP_dom"/>
</dbReference>
<dbReference type="GO" id="GO:0007165">
    <property type="term" value="P:signal transduction"/>
    <property type="evidence" value="ECO:0007669"/>
    <property type="project" value="InterPro"/>
</dbReference>
<feature type="compositionally biased region" description="Low complexity" evidence="2">
    <location>
        <begin position="647"/>
        <end position="660"/>
    </location>
</feature>
<dbReference type="PROSITE" id="PS50238">
    <property type="entry name" value="RHOGAP"/>
    <property type="match status" value="1"/>
</dbReference>
<dbReference type="EMBL" id="LASV01000213">
    <property type="protein sequence ID" value="KKA20982.1"/>
    <property type="molecule type" value="Genomic_DNA"/>
</dbReference>
<feature type="compositionally biased region" description="Low complexity" evidence="2">
    <location>
        <begin position="356"/>
        <end position="369"/>
    </location>
</feature>
<dbReference type="GO" id="GO:0005096">
    <property type="term" value="F:GTPase activator activity"/>
    <property type="evidence" value="ECO:0007669"/>
    <property type="project" value="UniProtKB-KW"/>
</dbReference>
<dbReference type="CDD" id="cd04396">
    <property type="entry name" value="RhoGAP_fSAC7_BAG7"/>
    <property type="match status" value="1"/>
</dbReference>
<feature type="compositionally biased region" description="Basic and acidic residues" evidence="2">
    <location>
        <begin position="752"/>
        <end position="773"/>
    </location>
</feature>
<dbReference type="STRING" id="1408163.A0A0F4YRR4"/>
<feature type="compositionally biased region" description="Low complexity" evidence="2">
    <location>
        <begin position="583"/>
        <end position="596"/>
    </location>
</feature>
<dbReference type="Gene3D" id="1.10.555.10">
    <property type="entry name" value="Rho GTPase activation protein"/>
    <property type="match status" value="1"/>
</dbReference>
<feature type="domain" description="Rho-GAP" evidence="3">
    <location>
        <begin position="83"/>
        <end position="292"/>
    </location>
</feature>
<feature type="compositionally biased region" description="Basic and acidic residues" evidence="2">
    <location>
        <begin position="703"/>
        <end position="714"/>
    </location>
</feature>
<feature type="compositionally biased region" description="Polar residues" evidence="2">
    <location>
        <begin position="550"/>
        <end position="563"/>
    </location>
</feature>
<dbReference type="AlphaFoldDB" id="A0A0F4YRR4"/>
<feature type="compositionally biased region" description="Low complexity" evidence="2">
    <location>
        <begin position="516"/>
        <end position="542"/>
    </location>
</feature>
<feature type="compositionally biased region" description="Basic and acidic residues" evidence="2">
    <location>
        <begin position="823"/>
        <end position="848"/>
    </location>
</feature>
<dbReference type="OrthoDB" id="3196451at2759"/>
<dbReference type="RefSeq" id="XP_013327594.1">
    <property type="nucleotide sequence ID" value="XM_013472140.1"/>
</dbReference>
<feature type="compositionally biased region" description="Low complexity" evidence="2">
    <location>
        <begin position="450"/>
        <end position="461"/>
    </location>
</feature>